<dbReference type="EMBL" id="BOOF01000010">
    <property type="protein sequence ID" value="GIH61532.1"/>
    <property type="molecule type" value="Genomic_DNA"/>
</dbReference>
<reference evidence="2 3" key="1">
    <citation type="submission" date="2021-01" db="EMBL/GenBank/DDBJ databases">
        <title>Whole genome shotgun sequence of Microbispora siamensis NBRC 104113.</title>
        <authorList>
            <person name="Komaki H."/>
            <person name="Tamura T."/>
        </authorList>
    </citation>
    <scope>NUCLEOTIDE SEQUENCE [LARGE SCALE GENOMIC DNA]</scope>
    <source>
        <strain evidence="2 3">NBRC 104113</strain>
    </source>
</reference>
<comment type="caution">
    <text evidence="2">The sequence shown here is derived from an EMBL/GenBank/DDBJ whole genome shotgun (WGS) entry which is preliminary data.</text>
</comment>
<evidence type="ECO:0000313" key="3">
    <source>
        <dbReference type="Proteomes" id="UP000660454"/>
    </source>
</evidence>
<accession>A0ABQ4GJC9</accession>
<feature type="compositionally biased region" description="Basic and acidic residues" evidence="1">
    <location>
        <begin position="90"/>
        <end position="99"/>
    </location>
</feature>
<proteinExistence type="predicted"/>
<sequence>MRPGPQHHGHDHDQPVRREDAQGALDQVDAGVRGTLAEQRGARVGPVEKQAGQREEDGDRDVPPGEQAAEEVVPQRRRRLDRDVEDEDGDGRQRSHAVEGVHMSGGHVTGKHGCVTNGLRTGR</sequence>
<feature type="compositionally biased region" description="Basic and acidic residues" evidence="1">
    <location>
        <begin position="8"/>
        <end position="21"/>
    </location>
</feature>
<protein>
    <submittedName>
        <fullName evidence="2">Uncharacterized protein</fullName>
    </submittedName>
</protein>
<dbReference type="Proteomes" id="UP000660454">
    <property type="component" value="Unassembled WGS sequence"/>
</dbReference>
<evidence type="ECO:0000313" key="2">
    <source>
        <dbReference type="EMBL" id="GIH61532.1"/>
    </source>
</evidence>
<keyword evidence="3" id="KW-1185">Reference proteome</keyword>
<organism evidence="2 3">
    <name type="scientific">Microbispora siamensis</name>
    <dbReference type="NCBI Taxonomy" id="564413"/>
    <lineage>
        <taxon>Bacteria</taxon>
        <taxon>Bacillati</taxon>
        <taxon>Actinomycetota</taxon>
        <taxon>Actinomycetes</taxon>
        <taxon>Streptosporangiales</taxon>
        <taxon>Streptosporangiaceae</taxon>
        <taxon>Microbispora</taxon>
    </lineage>
</organism>
<gene>
    <name evidence="2" type="ORF">Msi02_23490</name>
</gene>
<name>A0ABQ4GJC9_9ACTN</name>
<evidence type="ECO:0000256" key="1">
    <source>
        <dbReference type="SAM" id="MobiDB-lite"/>
    </source>
</evidence>
<feature type="region of interest" description="Disordered" evidence="1">
    <location>
        <begin position="1"/>
        <end position="123"/>
    </location>
</feature>
<feature type="compositionally biased region" description="Basic and acidic residues" evidence="1">
    <location>
        <begin position="51"/>
        <end position="63"/>
    </location>
</feature>